<reference evidence="3" key="1">
    <citation type="submission" date="2022-11" db="UniProtKB">
        <authorList>
            <consortium name="WormBaseParasite"/>
        </authorList>
    </citation>
    <scope>IDENTIFICATION</scope>
</reference>
<dbReference type="Proteomes" id="UP000887572">
    <property type="component" value="Unplaced"/>
</dbReference>
<sequence length="722" mass="83506">MSDNGSGEETPPPPDKMSVNLPVEWLGTRTKLVPIKKTRTKGRETPFFWGYLNKYAWFDVFEFIFPFALGMRMALISEDFKILVDKHFESRKCSLDYLEICGAENAPAEIVKGHHDQRLPIPRQPIPKSVIDFKCIDLSFIDKTVTDFFLQRIRSLFDLSGTDVLIETHETEQRSWELICGVIWPLLSGNIYCFWLSPNKLNRLRQTSPSVLCDCPKLRWIKAFDSFPAFPADDRAEASPAEAVAKWLITARTDGLPKTLTCVFESEGIEALKESFDNATTPVNFIISVGHDDNIEAFERMNNGTGERLAMRRFNKDRWLLVRSPIERDDDKWAKWETEAFMPDWNRWTFGPPDLLSSCHSRLLDAKEGPNNTSKTAQQQQMKKIFICDDIWYGIFAFIHPFELGLKMALISDRLDVLVDVHFKTRKWSLGWLQIRRATDGNGAEIVNHFSERLAIPQGPIPNSVIGFDRIRICYVDKTVVEFLQHFRRLFDSSGTNVNIEMNTGQNRNIEMNTSQNRSWEIIWQKIWPLVNDNVHAFCLGPPVFNCLRRFSPTVLRNCANLRSIQIYGYHEELGLFPEFPAEDNAAASSNQAVAKWLLTPRGDGLPKIFNCGPYSIGLEELKRSFVNASEPNNLTGERLILRAALNYDDFMKNCMTKYRWTFRASYWRLLVRCPIVRDEGKWAEWEEETIVWVSYRQRNCIVIDFEDKDIGEGMTYKRKST</sequence>
<protein>
    <submittedName>
        <fullName evidence="3">Uncharacterized protein</fullName>
    </submittedName>
</protein>
<organism evidence="2 3">
    <name type="scientific">Globodera rostochiensis</name>
    <name type="common">Golden nematode worm</name>
    <name type="synonym">Heterodera rostochiensis</name>
    <dbReference type="NCBI Taxonomy" id="31243"/>
    <lineage>
        <taxon>Eukaryota</taxon>
        <taxon>Metazoa</taxon>
        <taxon>Ecdysozoa</taxon>
        <taxon>Nematoda</taxon>
        <taxon>Chromadorea</taxon>
        <taxon>Rhabditida</taxon>
        <taxon>Tylenchina</taxon>
        <taxon>Tylenchomorpha</taxon>
        <taxon>Tylenchoidea</taxon>
        <taxon>Heteroderidae</taxon>
        <taxon>Heteroderinae</taxon>
        <taxon>Globodera</taxon>
    </lineage>
</organism>
<evidence type="ECO:0000256" key="1">
    <source>
        <dbReference type="SAM" id="MobiDB-lite"/>
    </source>
</evidence>
<dbReference type="AlphaFoldDB" id="A0A914H2X4"/>
<keyword evidence="2" id="KW-1185">Reference proteome</keyword>
<accession>A0A914H2X4</accession>
<dbReference type="WBParaSite" id="Gr19_v10_g13652.t3">
    <property type="protein sequence ID" value="Gr19_v10_g13652.t3"/>
    <property type="gene ID" value="Gr19_v10_g13652"/>
</dbReference>
<evidence type="ECO:0000313" key="3">
    <source>
        <dbReference type="WBParaSite" id="Gr19_v10_g13652.t3"/>
    </source>
</evidence>
<name>A0A914H2X4_GLORO</name>
<feature type="region of interest" description="Disordered" evidence="1">
    <location>
        <begin position="1"/>
        <end position="20"/>
    </location>
</feature>
<evidence type="ECO:0000313" key="2">
    <source>
        <dbReference type="Proteomes" id="UP000887572"/>
    </source>
</evidence>
<proteinExistence type="predicted"/>